<evidence type="ECO:0000256" key="2">
    <source>
        <dbReference type="SAM" id="SignalP"/>
    </source>
</evidence>
<dbReference type="SUPFAM" id="SSF49464">
    <property type="entry name" value="Carboxypeptidase regulatory domain-like"/>
    <property type="match status" value="1"/>
</dbReference>
<dbReference type="Pfam" id="PF09587">
    <property type="entry name" value="PGA_cap"/>
    <property type="match status" value="1"/>
</dbReference>
<feature type="signal peptide" evidence="2">
    <location>
        <begin position="1"/>
        <end position="19"/>
    </location>
</feature>
<dbReference type="PANTHER" id="PTHR33393:SF11">
    <property type="entry name" value="POLYGLUTAMINE SYNTHESIS ACCESSORY PROTEIN RV0574C-RELATED"/>
    <property type="match status" value="1"/>
</dbReference>
<proteinExistence type="inferred from homology"/>
<evidence type="ECO:0000256" key="1">
    <source>
        <dbReference type="ARBA" id="ARBA00005662"/>
    </source>
</evidence>
<dbReference type="PANTHER" id="PTHR33393">
    <property type="entry name" value="POLYGLUTAMINE SYNTHESIS ACCESSORY PROTEIN RV0574C-RELATED"/>
    <property type="match status" value="1"/>
</dbReference>
<dbReference type="Gene3D" id="3.60.21.10">
    <property type="match status" value="1"/>
</dbReference>
<protein>
    <submittedName>
        <fullName evidence="4">CapA family protein</fullName>
    </submittedName>
</protein>
<dbReference type="CDD" id="cd07381">
    <property type="entry name" value="MPP_CapA"/>
    <property type="match status" value="1"/>
</dbReference>
<dbReference type="RefSeq" id="WP_348389680.1">
    <property type="nucleotide sequence ID" value="NZ_CP134145.1"/>
</dbReference>
<dbReference type="InterPro" id="IPR019079">
    <property type="entry name" value="Capsule_synth_CapA"/>
</dbReference>
<evidence type="ECO:0000313" key="5">
    <source>
        <dbReference type="Proteomes" id="UP001258994"/>
    </source>
</evidence>
<evidence type="ECO:0000313" key="4">
    <source>
        <dbReference type="EMBL" id="WNC70540.1"/>
    </source>
</evidence>
<dbReference type="EMBL" id="CP134145">
    <property type="protein sequence ID" value="WNC70540.1"/>
    <property type="molecule type" value="Genomic_DNA"/>
</dbReference>
<accession>A0ABY9TPA8</accession>
<dbReference type="Proteomes" id="UP001258994">
    <property type="component" value="Chromosome"/>
</dbReference>
<feature type="domain" description="Capsule synthesis protein CapA" evidence="3">
    <location>
        <begin position="112"/>
        <end position="365"/>
    </location>
</feature>
<reference evidence="5" key="1">
    <citation type="submission" date="2023-09" db="EMBL/GenBank/DDBJ databases">
        <authorList>
            <person name="Li S."/>
            <person name="Li X."/>
            <person name="Zhang C."/>
            <person name="Zhao Z."/>
        </authorList>
    </citation>
    <scope>NUCLEOTIDE SEQUENCE [LARGE SCALE GENOMIC DNA]</scope>
    <source>
        <strain evidence="5">SQ149</strain>
    </source>
</reference>
<dbReference type="InterPro" id="IPR008969">
    <property type="entry name" value="CarboxyPept-like_regulatory"/>
</dbReference>
<keyword evidence="5" id="KW-1185">Reference proteome</keyword>
<sequence length="685" mass="75937">MRFYLMILLFLSFGFAVNAAESITIEGRLLSEDNQPINGVEVHSANKTVLTDQQGQYSLKLPNADIYQMTFSKDGLYQSVQSFSHYELRANENNQATIADITLVDKKAKRVMFAFGGDVMMGRRYYQPKFGDAVLISDENRLSDSKAIVEHVKPYMSLADFAAVNLETQVSETLPGERAPKSVTFYSKPEILEALAWAGIDYVTLGNNHTYDYMDSGLKSTLEHLNNSKLDFSGAGLNESEALTAHHTKINDNDFAMLGYVGWEGRITPKQTASEDQGGAAFGSLTNIVNSVSREVSNDKVTFVQYHGSQEYSTGPTGVTEQRLKSAIDSGASLAVAHHPHVTQGLELYNGKLIAYSMGNFVFDQYFTSTPHSFILYVWMDGDSFHRAEIVPLYLKGYMPTPATGMHRFNSMKRLVTLSNERGTHIGVSGGHGVITAENKVVESPNTEFTLNFANNTRVQSLSHLPWANNINKVDLPESTLSYRLGVNLINGSDFESFNTFTSNERGFVLDREHSKLNNYGASGQKSMALTLAKDKPSIFGMQSFRRVYKASSPMTIKANLKASTSVKVNFYWQGRSTKQSTNDALANGKKNLIKSITLNANKQWQAVEVDFNSPRVGYKSYRILAEFVLADGSTGQVDLDDFALIEWQSAFSSASKPQLLNIGRKQASFIGLNHPTDKTIIIKN</sequence>
<feature type="chain" id="PRO_5046134331" evidence="2">
    <location>
        <begin position="20"/>
        <end position="685"/>
    </location>
</feature>
<gene>
    <name evidence="4" type="ORF">RGQ13_10370</name>
</gene>
<name>A0ABY9TPA8_9GAMM</name>
<evidence type="ECO:0000259" key="3">
    <source>
        <dbReference type="SMART" id="SM00854"/>
    </source>
</evidence>
<keyword evidence="2" id="KW-0732">Signal</keyword>
<dbReference type="InterPro" id="IPR052169">
    <property type="entry name" value="CW_Biosynth-Accessory"/>
</dbReference>
<dbReference type="SUPFAM" id="SSF56300">
    <property type="entry name" value="Metallo-dependent phosphatases"/>
    <property type="match status" value="1"/>
</dbReference>
<dbReference type="InterPro" id="IPR029052">
    <property type="entry name" value="Metallo-depent_PP-like"/>
</dbReference>
<dbReference type="Gene3D" id="2.60.120.260">
    <property type="entry name" value="Galactose-binding domain-like"/>
    <property type="match status" value="1"/>
</dbReference>
<organism evidence="4 5">
    <name type="scientific">Thalassotalea psychrophila</name>
    <dbReference type="NCBI Taxonomy" id="3065647"/>
    <lineage>
        <taxon>Bacteria</taxon>
        <taxon>Pseudomonadati</taxon>
        <taxon>Pseudomonadota</taxon>
        <taxon>Gammaproteobacteria</taxon>
        <taxon>Alteromonadales</taxon>
        <taxon>Colwelliaceae</taxon>
        <taxon>Thalassotalea</taxon>
    </lineage>
</organism>
<dbReference type="SMART" id="SM00854">
    <property type="entry name" value="PGA_cap"/>
    <property type="match status" value="1"/>
</dbReference>
<comment type="similarity">
    <text evidence="1">Belongs to the CapA family.</text>
</comment>